<comment type="subcellular location">
    <subcellularLocation>
        <location evidence="1">Cytoplasm</location>
    </subcellularLocation>
</comment>
<keyword evidence="4" id="KW-0143">Chaperone</keyword>
<proteinExistence type="inferred from homology"/>
<sequence length="258" mass="27910">MIVADGWQLSALEFSVALHALGRDRMPYPFTFRAPGSSAEEVRALRLDAGKQLAVQADGLFRTTLTLLLEPQIRVEVHGFTGPELRTPIRIHAGISGRTAVLAVQRPDSQTASGEVTIRRCSVDTIAQCVVAELPPAAAGDRRAFIAERSAGAAAEESYVRPANEVTSREQLDRFFRRPRTCVGEIGVFDGVAVDARATSGRRAHWFDFVDDGRYVVKGDKAKRVVPASAETFAAEIDTLVAPRVASGAVLGRRAEVK</sequence>
<evidence type="ECO:0000256" key="4">
    <source>
        <dbReference type="ARBA" id="ARBA00023186"/>
    </source>
</evidence>
<dbReference type="EMBL" id="JAEMNV010000011">
    <property type="protein sequence ID" value="MBJ8342307.1"/>
    <property type="molecule type" value="Genomic_DNA"/>
</dbReference>
<protein>
    <submittedName>
        <fullName evidence="5">ESX secretion-associated protein EspG</fullName>
    </submittedName>
</protein>
<reference evidence="5" key="1">
    <citation type="submission" date="2020-12" db="EMBL/GenBank/DDBJ databases">
        <title>Antrihabitans popcorni sp. nov. and Antrihabitans auranticaus sp. nov., isolated from a larva cave.</title>
        <authorList>
            <person name="Lee S.D."/>
            <person name="Kim I.S."/>
        </authorList>
    </citation>
    <scope>NUCLEOTIDE SEQUENCE</scope>
    <source>
        <strain evidence="5">YC3-6</strain>
    </source>
</reference>
<evidence type="ECO:0000256" key="2">
    <source>
        <dbReference type="ARBA" id="ARBA00006411"/>
    </source>
</evidence>
<evidence type="ECO:0000313" key="5">
    <source>
        <dbReference type="EMBL" id="MBJ8342307.1"/>
    </source>
</evidence>
<dbReference type="Proteomes" id="UP000655868">
    <property type="component" value="Unassembled WGS sequence"/>
</dbReference>
<keyword evidence="3" id="KW-0963">Cytoplasm</keyword>
<accession>A0A934NW56</accession>
<dbReference type="RefSeq" id="WP_199707726.1">
    <property type="nucleotide sequence ID" value="NZ_JAEMNV010000011.1"/>
</dbReference>
<dbReference type="Pfam" id="PF14011">
    <property type="entry name" value="ESX-1_EspG"/>
    <property type="match status" value="1"/>
</dbReference>
<evidence type="ECO:0000256" key="1">
    <source>
        <dbReference type="ARBA" id="ARBA00004496"/>
    </source>
</evidence>
<comment type="caution">
    <text evidence="5">The sequence shown here is derived from an EMBL/GenBank/DDBJ whole genome shotgun (WGS) entry which is preliminary data.</text>
</comment>
<dbReference type="AlphaFoldDB" id="A0A934NW56"/>
<dbReference type="InterPro" id="IPR025734">
    <property type="entry name" value="EspG"/>
</dbReference>
<name>A0A934NW56_9NOCA</name>
<keyword evidence="6" id="KW-1185">Reference proteome</keyword>
<comment type="similarity">
    <text evidence="2">Belongs to the EspG family.</text>
</comment>
<evidence type="ECO:0000256" key="3">
    <source>
        <dbReference type="ARBA" id="ARBA00022490"/>
    </source>
</evidence>
<gene>
    <name evidence="5" type="ORF">JGU71_25780</name>
</gene>
<organism evidence="5 6">
    <name type="scientific">Antrihabitans stalagmiti</name>
    <dbReference type="NCBI Taxonomy" id="2799499"/>
    <lineage>
        <taxon>Bacteria</taxon>
        <taxon>Bacillati</taxon>
        <taxon>Actinomycetota</taxon>
        <taxon>Actinomycetes</taxon>
        <taxon>Mycobacteriales</taxon>
        <taxon>Nocardiaceae</taxon>
        <taxon>Antrihabitans</taxon>
    </lineage>
</organism>
<evidence type="ECO:0000313" key="6">
    <source>
        <dbReference type="Proteomes" id="UP000655868"/>
    </source>
</evidence>